<proteinExistence type="predicted"/>
<dbReference type="SMART" id="SM00028">
    <property type="entry name" value="TPR"/>
    <property type="match status" value="3"/>
</dbReference>
<dbReference type="InterPro" id="IPR011990">
    <property type="entry name" value="TPR-like_helical_dom_sf"/>
</dbReference>
<dbReference type="Proteomes" id="UP000636479">
    <property type="component" value="Unassembled WGS sequence"/>
</dbReference>
<dbReference type="RefSeq" id="XP_037222374.1">
    <property type="nucleotide sequence ID" value="XM_037362082.1"/>
</dbReference>
<dbReference type="AlphaFoldDB" id="A0A8H6SW72"/>
<dbReference type="OrthoDB" id="2423701at2759"/>
<keyword evidence="2" id="KW-0802">TPR repeat</keyword>
<reference evidence="3" key="1">
    <citation type="submission" date="2020-05" db="EMBL/GenBank/DDBJ databases">
        <title>Mycena genomes resolve the evolution of fungal bioluminescence.</title>
        <authorList>
            <person name="Tsai I.J."/>
        </authorList>
    </citation>
    <scope>NUCLEOTIDE SEQUENCE</scope>
    <source>
        <strain evidence="3">171206Taipei</strain>
    </source>
</reference>
<dbReference type="PANTHER" id="PTHR45831:SF5">
    <property type="entry name" value="STI1 DOMAIN-CONTAINING PROTEIN"/>
    <property type="match status" value="1"/>
</dbReference>
<evidence type="ECO:0000313" key="3">
    <source>
        <dbReference type="EMBL" id="KAF7307355.1"/>
    </source>
</evidence>
<dbReference type="GeneID" id="59344598"/>
<dbReference type="InterPro" id="IPR047150">
    <property type="entry name" value="SGT"/>
</dbReference>
<organism evidence="3 4">
    <name type="scientific">Mycena indigotica</name>
    <dbReference type="NCBI Taxonomy" id="2126181"/>
    <lineage>
        <taxon>Eukaryota</taxon>
        <taxon>Fungi</taxon>
        <taxon>Dikarya</taxon>
        <taxon>Basidiomycota</taxon>
        <taxon>Agaricomycotina</taxon>
        <taxon>Agaricomycetes</taxon>
        <taxon>Agaricomycetidae</taxon>
        <taxon>Agaricales</taxon>
        <taxon>Marasmiineae</taxon>
        <taxon>Mycenaceae</taxon>
        <taxon>Mycena</taxon>
    </lineage>
</organism>
<dbReference type="GO" id="GO:0072380">
    <property type="term" value="C:TRC complex"/>
    <property type="evidence" value="ECO:0007669"/>
    <property type="project" value="TreeGrafter"/>
</dbReference>
<gene>
    <name evidence="3" type="ORF">MIND_00529500</name>
</gene>
<dbReference type="GO" id="GO:0006620">
    <property type="term" value="P:post-translational protein targeting to endoplasmic reticulum membrane"/>
    <property type="evidence" value="ECO:0007669"/>
    <property type="project" value="TreeGrafter"/>
</dbReference>
<evidence type="ECO:0000256" key="2">
    <source>
        <dbReference type="ARBA" id="ARBA00022803"/>
    </source>
</evidence>
<accession>A0A8H6SW72</accession>
<keyword evidence="4" id="KW-1185">Reference proteome</keyword>
<evidence type="ECO:0000313" key="4">
    <source>
        <dbReference type="Proteomes" id="UP000636479"/>
    </source>
</evidence>
<keyword evidence="1" id="KW-0677">Repeat</keyword>
<evidence type="ECO:0000256" key="1">
    <source>
        <dbReference type="ARBA" id="ARBA00022737"/>
    </source>
</evidence>
<dbReference type="GO" id="GO:0016020">
    <property type="term" value="C:membrane"/>
    <property type="evidence" value="ECO:0007669"/>
    <property type="project" value="TreeGrafter"/>
</dbReference>
<dbReference type="SUPFAM" id="SSF48452">
    <property type="entry name" value="TPR-like"/>
    <property type="match status" value="1"/>
</dbReference>
<dbReference type="PANTHER" id="PTHR45831">
    <property type="entry name" value="LD24721P"/>
    <property type="match status" value="1"/>
</dbReference>
<name>A0A8H6SW72_9AGAR</name>
<comment type="caution">
    <text evidence="3">The sequence shown here is derived from an EMBL/GenBank/DDBJ whole genome shotgun (WGS) entry which is preliminary data.</text>
</comment>
<protein>
    <submittedName>
        <fullName evidence="3">Uncharacterized protein</fullName>
    </submittedName>
</protein>
<dbReference type="EMBL" id="JACAZF010000004">
    <property type="protein sequence ID" value="KAF7307355.1"/>
    <property type="molecule type" value="Genomic_DNA"/>
</dbReference>
<dbReference type="Gene3D" id="1.25.40.10">
    <property type="entry name" value="Tetratricopeptide repeat domain"/>
    <property type="match status" value="1"/>
</dbReference>
<dbReference type="InterPro" id="IPR019734">
    <property type="entry name" value="TPR_rpt"/>
</dbReference>
<dbReference type="GO" id="GO:0060090">
    <property type="term" value="F:molecular adaptor activity"/>
    <property type="evidence" value="ECO:0007669"/>
    <property type="project" value="TreeGrafter"/>
</dbReference>
<sequence>MANVERLKSEGNELIGNAKYAEAYQKYSDAIAAKPQKKSTLSILYANRSTCSFCLANYLDAVNDANQATVIDPTYIKGYLRLAAAAFELGHLNRALTTWKKGLSCLENAKSRSTVSSDIYKIQKLAFDTGLAKTEEALRKKPSLDTSIHIGASLMGDVPTVRALKLFRGNQLKKSPIPSSAFLLLRASEFFEATLIRLQSVTTRPEPGVQGFLAQIRQCAHSRLQVIAGIASSILCDARALVMGPDLTFFQQLQVQMQFEEQHFKSFGAAQVENVKAEVQRRLKNSTWDVVYQAIAASVRNWIVAAFLDVKTGKELSAVEQTKCAVQVLEWGAEQSNTSDFEIFKPTFIRSVRRLHLFNAMSAYMQGRGYYSLEGIKAMARDLKEETETSIPQPSDLKEVNPGSFAAFHVYPIAEAYAAIAWAHRCVAQHATGEKASKEFLISSRFYIKAADAYPEDEEERPFLLYTAAENMWKAKSPLRVTLPVCRRIRESLADSDVIWGGSGARLGVTADRAARCQRAITFMQDCEQKIAAGVLTLDDLKIPAFI</sequence>